<dbReference type="EMBL" id="JBIMZQ010000007">
    <property type="protein sequence ID" value="KAL3670264.1"/>
    <property type="molecule type" value="Genomic_DNA"/>
</dbReference>
<organism evidence="1 2">
    <name type="scientific">Phytophthora oleae</name>
    <dbReference type="NCBI Taxonomy" id="2107226"/>
    <lineage>
        <taxon>Eukaryota</taxon>
        <taxon>Sar</taxon>
        <taxon>Stramenopiles</taxon>
        <taxon>Oomycota</taxon>
        <taxon>Peronosporomycetes</taxon>
        <taxon>Peronosporales</taxon>
        <taxon>Peronosporaceae</taxon>
        <taxon>Phytophthora</taxon>
    </lineage>
</organism>
<keyword evidence="2" id="KW-1185">Reference proteome</keyword>
<name>A0ABD3FZ79_9STRA</name>
<gene>
    <name evidence="1" type="ORF">V7S43_004577</name>
</gene>
<accession>A0ABD3FZ79</accession>
<sequence>MSEEAESMSQRKGLEELPPIPFVDKYSIGKYYYMRECYDEYYKLVKDMLDNKEECVTVTGTPGGASTLSS</sequence>
<reference evidence="1 2" key="1">
    <citation type="submission" date="2024-09" db="EMBL/GenBank/DDBJ databases">
        <title>Genome sequencing and assembly of Phytophthora oleae, isolate VK10A, causative agent of rot of olive drupes.</title>
        <authorList>
            <person name="Conti Taguali S."/>
            <person name="Riolo M."/>
            <person name="La Spada F."/>
            <person name="Cacciola S.O."/>
            <person name="Dionisio G."/>
        </authorList>
    </citation>
    <scope>NUCLEOTIDE SEQUENCE [LARGE SCALE GENOMIC DNA]</scope>
    <source>
        <strain evidence="1 2">VK10A</strain>
    </source>
</reference>
<evidence type="ECO:0000313" key="1">
    <source>
        <dbReference type="EMBL" id="KAL3670264.1"/>
    </source>
</evidence>
<dbReference type="AlphaFoldDB" id="A0ABD3FZ79"/>
<evidence type="ECO:0000313" key="2">
    <source>
        <dbReference type="Proteomes" id="UP001632037"/>
    </source>
</evidence>
<proteinExistence type="predicted"/>
<protein>
    <submittedName>
        <fullName evidence="1">Uncharacterized protein</fullName>
    </submittedName>
</protein>
<comment type="caution">
    <text evidence="1">The sequence shown here is derived from an EMBL/GenBank/DDBJ whole genome shotgun (WGS) entry which is preliminary data.</text>
</comment>
<dbReference type="Proteomes" id="UP001632037">
    <property type="component" value="Unassembled WGS sequence"/>
</dbReference>